<evidence type="ECO:0000259" key="1">
    <source>
        <dbReference type="Pfam" id="PF00501"/>
    </source>
</evidence>
<dbReference type="EMBL" id="FOZW01000009">
    <property type="protein sequence ID" value="SFT07315.1"/>
    <property type="molecule type" value="Genomic_DNA"/>
</dbReference>
<keyword evidence="3" id="KW-0436">Ligase</keyword>
<dbReference type="InterPro" id="IPR020845">
    <property type="entry name" value="AMP-binding_CS"/>
</dbReference>
<protein>
    <submittedName>
        <fullName evidence="3">Crotonobetaine/carnitine-CoA ligase</fullName>
    </submittedName>
</protein>
<dbReference type="InterPro" id="IPR025110">
    <property type="entry name" value="AMP-bd_C"/>
</dbReference>
<keyword evidence="4" id="KW-1185">Reference proteome</keyword>
<reference evidence="4" key="1">
    <citation type="submission" date="2016-10" db="EMBL/GenBank/DDBJ databases">
        <authorList>
            <person name="Varghese N."/>
            <person name="Submissions S."/>
        </authorList>
    </citation>
    <scope>NUCLEOTIDE SEQUENCE [LARGE SCALE GENOMIC DNA]</scope>
    <source>
        <strain evidence="4">DSM 26894</strain>
    </source>
</reference>
<feature type="domain" description="AMP-dependent synthetase/ligase" evidence="1">
    <location>
        <begin position="23"/>
        <end position="372"/>
    </location>
</feature>
<dbReference type="Pfam" id="PF00501">
    <property type="entry name" value="AMP-binding"/>
    <property type="match status" value="1"/>
</dbReference>
<organism evidence="3 4">
    <name type="scientific">Alloyangia pacifica</name>
    <dbReference type="NCBI Taxonomy" id="311180"/>
    <lineage>
        <taxon>Bacteria</taxon>
        <taxon>Pseudomonadati</taxon>
        <taxon>Pseudomonadota</taxon>
        <taxon>Alphaproteobacteria</taxon>
        <taxon>Rhodobacterales</taxon>
        <taxon>Roseobacteraceae</taxon>
        <taxon>Alloyangia</taxon>
    </lineage>
</organism>
<proteinExistence type="predicted"/>
<dbReference type="Proteomes" id="UP000199392">
    <property type="component" value="Unassembled WGS sequence"/>
</dbReference>
<name>A0A1I6V0T2_9RHOB</name>
<dbReference type="InterPro" id="IPR045851">
    <property type="entry name" value="AMP-bd_C_sf"/>
</dbReference>
<dbReference type="PANTHER" id="PTHR43767:SF1">
    <property type="entry name" value="NONRIBOSOMAL PEPTIDE SYNTHASE PES1 (EUROFUNG)-RELATED"/>
    <property type="match status" value="1"/>
</dbReference>
<sequence length="535" mass="56801">MALATMSGPDPMNALLDAVSGAEPGRDYLRRGGRTVAVAEIAALRDGLSARFAPLGIGAGTRVATLVPTTEHGIALIFALARAGANWIAPNSRLPASALAPQVSRCAATHLVCDPAQEELARAIAALTGVRVLVLSDATPGAASLVALETDTNDAPPLDIPEEADTAEFALFFTSGTTGRSKAVKVSQAMLIYAARGALAVSGARAGDVLHCWEPLHHVGGAQLTLMPLLVPIRLELFPRFSASAFWSEVRACGATHMHFLGGILDILLKAPAGPEDRDHGLRVAWGGGARPESWPAFAERFGVEVRECYGMTECSSVATVNPRGVEHGIGWPLPWFEITIRDPQTGAELPAGQAGEIVIAETDPGALSAGYLGNSEATAQTFRDGRLFTSDLGMRDDDGAYHFLGRLGDRVRVRGENVSAWEVEHVVRAHPEVCEVAVIGVDAEIGEQELKMFVQPFPGRAVDPVALTDWLRGRLASFQVPRYVARIDGFEFTPSQRIKKGLLPAGTTDCWDRDAVRRAGDPAAGSRHTGEPQT</sequence>
<evidence type="ECO:0000259" key="2">
    <source>
        <dbReference type="Pfam" id="PF13193"/>
    </source>
</evidence>
<dbReference type="STRING" id="311180.SAMN04488050_109195"/>
<dbReference type="InterPro" id="IPR050237">
    <property type="entry name" value="ATP-dep_AMP-bd_enzyme"/>
</dbReference>
<dbReference type="Gene3D" id="3.40.50.12780">
    <property type="entry name" value="N-terminal domain of ligase-like"/>
    <property type="match status" value="1"/>
</dbReference>
<dbReference type="SUPFAM" id="SSF56801">
    <property type="entry name" value="Acetyl-CoA synthetase-like"/>
    <property type="match status" value="1"/>
</dbReference>
<accession>A0A1I6V0T2</accession>
<dbReference type="PROSITE" id="PS00455">
    <property type="entry name" value="AMP_BINDING"/>
    <property type="match status" value="1"/>
</dbReference>
<dbReference type="GO" id="GO:0016878">
    <property type="term" value="F:acid-thiol ligase activity"/>
    <property type="evidence" value="ECO:0007669"/>
    <property type="project" value="UniProtKB-ARBA"/>
</dbReference>
<dbReference type="PANTHER" id="PTHR43767">
    <property type="entry name" value="LONG-CHAIN-FATTY-ACID--COA LIGASE"/>
    <property type="match status" value="1"/>
</dbReference>
<gene>
    <name evidence="3" type="ORF">SAMN04488050_109195</name>
</gene>
<evidence type="ECO:0000313" key="3">
    <source>
        <dbReference type="EMBL" id="SFT07315.1"/>
    </source>
</evidence>
<dbReference type="InterPro" id="IPR000873">
    <property type="entry name" value="AMP-dep_synth/lig_dom"/>
</dbReference>
<dbReference type="Pfam" id="PF13193">
    <property type="entry name" value="AMP-binding_C"/>
    <property type="match status" value="1"/>
</dbReference>
<dbReference type="AlphaFoldDB" id="A0A1I6V0T2"/>
<dbReference type="Gene3D" id="3.30.300.30">
    <property type="match status" value="1"/>
</dbReference>
<feature type="domain" description="AMP-binding enzyme C-terminal" evidence="2">
    <location>
        <begin position="423"/>
        <end position="496"/>
    </location>
</feature>
<dbReference type="InterPro" id="IPR042099">
    <property type="entry name" value="ANL_N_sf"/>
</dbReference>
<evidence type="ECO:0000313" key="4">
    <source>
        <dbReference type="Proteomes" id="UP000199392"/>
    </source>
</evidence>